<dbReference type="InterPro" id="IPR058548">
    <property type="entry name" value="MlaB-like_STAS"/>
</dbReference>
<keyword evidence="1" id="KW-0808">Transferase</keyword>
<accession>A0A2T0RXG4</accession>
<keyword evidence="4" id="KW-1185">Reference proteome</keyword>
<reference evidence="3 4" key="1">
    <citation type="submission" date="2018-03" db="EMBL/GenBank/DDBJ databases">
        <title>Genomic Encyclopedia of Archaeal and Bacterial Type Strains, Phase II (KMG-II): from individual species to whole genera.</title>
        <authorList>
            <person name="Goeker M."/>
        </authorList>
    </citation>
    <scope>NUCLEOTIDE SEQUENCE [LARGE SCALE GENOMIC DNA]</scope>
    <source>
        <strain evidence="3 4">DSM 45348</strain>
    </source>
</reference>
<organism evidence="3 4">
    <name type="scientific">Pseudosporangium ferrugineum</name>
    <dbReference type="NCBI Taxonomy" id="439699"/>
    <lineage>
        <taxon>Bacteria</taxon>
        <taxon>Bacillati</taxon>
        <taxon>Actinomycetota</taxon>
        <taxon>Actinomycetes</taxon>
        <taxon>Micromonosporales</taxon>
        <taxon>Micromonosporaceae</taxon>
        <taxon>Pseudosporangium</taxon>
    </lineage>
</organism>
<comment type="caution">
    <text evidence="3">The sequence shown here is derived from an EMBL/GenBank/DDBJ whole genome shotgun (WGS) entry which is preliminary data.</text>
</comment>
<keyword evidence="1" id="KW-0723">Serine/threonine-protein kinase</keyword>
<dbReference type="InterPro" id="IPR002645">
    <property type="entry name" value="STAS_dom"/>
</dbReference>
<dbReference type="CDD" id="cd16936">
    <property type="entry name" value="HATPase_RsbW-like"/>
    <property type="match status" value="1"/>
</dbReference>
<dbReference type="PANTHER" id="PTHR35526">
    <property type="entry name" value="ANTI-SIGMA-F FACTOR RSBW-RELATED"/>
    <property type="match status" value="1"/>
</dbReference>
<evidence type="ECO:0000259" key="2">
    <source>
        <dbReference type="PROSITE" id="PS50801"/>
    </source>
</evidence>
<dbReference type="SUPFAM" id="SSF55874">
    <property type="entry name" value="ATPase domain of HSP90 chaperone/DNA topoisomerase II/histidine kinase"/>
    <property type="match status" value="1"/>
</dbReference>
<dbReference type="AlphaFoldDB" id="A0A2T0RXG4"/>
<dbReference type="PANTHER" id="PTHR35526:SF3">
    <property type="entry name" value="ANTI-SIGMA-F FACTOR RSBW"/>
    <property type="match status" value="1"/>
</dbReference>
<proteinExistence type="predicted"/>
<dbReference type="PROSITE" id="PS50801">
    <property type="entry name" value="STAS"/>
    <property type="match status" value="1"/>
</dbReference>
<dbReference type="RefSeq" id="WP_425440215.1">
    <property type="nucleotide sequence ID" value="NZ_PVZG01000012.1"/>
</dbReference>
<dbReference type="Pfam" id="PF13466">
    <property type="entry name" value="STAS_2"/>
    <property type="match status" value="1"/>
</dbReference>
<keyword evidence="1" id="KW-0418">Kinase</keyword>
<evidence type="ECO:0000313" key="3">
    <source>
        <dbReference type="EMBL" id="PRY25848.1"/>
    </source>
</evidence>
<sequence>MGAVPAVHCEIVQVGTRTLVHLTGELTLPGVPAVRAVLAKCLVEQPDALVVDLARLTVAEPAALSVFPAVSRQAAVWPGTPLLICVPGPALAAALTGGGYGRLKVFPSVAQALAVPPARRLTAISDRLLPVSGATRRARDVATEACLRWELPHLTAPAALVAGELVTNAVVHARTMADLRLSLGRRYLMIAVRDGSSAVPRIVPAPPADPATGRGLVLVGAMARRWGSLPAEGGKVVWATLPTAR</sequence>
<name>A0A2T0RXG4_9ACTN</name>
<dbReference type="Gene3D" id="3.30.750.24">
    <property type="entry name" value="STAS domain"/>
    <property type="match status" value="1"/>
</dbReference>
<gene>
    <name evidence="3" type="ORF">CLV70_112214</name>
</gene>
<dbReference type="EMBL" id="PVZG01000012">
    <property type="protein sequence ID" value="PRY25848.1"/>
    <property type="molecule type" value="Genomic_DNA"/>
</dbReference>
<evidence type="ECO:0000313" key="4">
    <source>
        <dbReference type="Proteomes" id="UP000239209"/>
    </source>
</evidence>
<dbReference type="SUPFAM" id="SSF52091">
    <property type="entry name" value="SpoIIaa-like"/>
    <property type="match status" value="1"/>
</dbReference>
<feature type="domain" description="STAS" evidence="2">
    <location>
        <begin position="19"/>
        <end position="116"/>
    </location>
</feature>
<protein>
    <recommendedName>
        <fullName evidence="2">STAS domain-containing protein</fullName>
    </recommendedName>
</protein>
<dbReference type="InterPro" id="IPR036890">
    <property type="entry name" value="HATPase_C_sf"/>
</dbReference>
<dbReference type="Pfam" id="PF13581">
    <property type="entry name" value="HATPase_c_2"/>
    <property type="match status" value="1"/>
</dbReference>
<dbReference type="Gene3D" id="3.30.565.10">
    <property type="entry name" value="Histidine kinase-like ATPase, C-terminal domain"/>
    <property type="match status" value="1"/>
</dbReference>
<dbReference type="Proteomes" id="UP000239209">
    <property type="component" value="Unassembled WGS sequence"/>
</dbReference>
<dbReference type="GO" id="GO:0004674">
    <property type="term" value="F:protein serine/threonine kinase activity"/>
    <property type="evidence" value="ECO:0007669"/>
    <property type="project" value="UniProtKB-KW"/>
</dbReference>
<dbReference type="InterPro" id="IPR050267">
    <property type="entry name" value="Anti-sigma-factor_SerPK"/>
</dbReference>
<dbReference type="InterPro" id="IPR003594">
    <property type="entry name" value="HATPase_dom"/>
</dbReference>
<dbReference type="InterPro" id="IPR036513">
    <property type="entry name" value="STAS_dom_sf"/>
</dbReference>
<evidence type="ECO:0000256" key="1">
    <source>
        <dbReference type="ARBA" id="ARBA00022527"/>
    </source>
</evidence>